<dbReference type="CDD" id="cd05289">
    <property type="entry name" value="MDR_like_2"/>
    <property type="match status" value="1"/>
</dbReference>
<feature type="domain" description="Enoyl reductase (ER)" evidence="1">
    <location>
        <begin position="29"/>
        <end position="326"/>
    </location>
</feature>
<dbReference type="InterPro" id="IPR036291">
    <property type="entry name" value="NAD(P)-bd_dom_sf"/>
</dbReference>
<organism evidence="2 3">
    <name type="scientific">Pasteurella testudinis DSM 23072</name>
    <dbReference type="NCBI Taxonomy" id="1122938"/>
    <lineage>
        <taxon>Bacteria</taxon>
        <taxon>Pseudomonadati</taxon>
        <taxon>Pseudomonadota</taxon>
        <taxon>Gammaproteobacteria</taxon>
        <taxon>Pasteurellales</taxon>
        <taxon>Pasteurellaceae</taxon>
        <taxon>Pasteurella</taxon>
    </lineage>
</organism>
<reference evidence="3" key="1">
    <citation type="submission" date="2017-04" db="EMBL/GenBank/DDBJ databases">
        <authorList>
            <person name="Varghese N."/>
            <person name="Submissions S."/>
        </authorList>
    </citation>
    <scope>NUCLEOTIDE SEQUENCE [LARGE SCALE GENOMIC DNA]</scope>
    <source>
        <strain evidence="3">DSM 23072</strain>
    </source>
</reference>
<dbReference type="InterPro" id="IPR052585">
    <property type="entry name" value="Lipid_raft_assoc_Zn_ADH"/>
</dbReference>
<dbReference type="InterPro" id="IPR013154">
    <property type="entry name" value="ADH-like_N"/>
</dbReference>
<evidence type="ECO:0000313" key="2">
    <source>
        <dbReference type="EMBL" id="SMB80124.1"/>
    </source>
</evidence>
<dbReference type="Pfam" id="PF08240">
    <property type="entry name" value="ADH_N"/>
    <property type="match status" value="1"/>
</dbReference>
<dbReference type="AlphaFoldDB" id="A0A1W1UH74"/>
<accession>A0A1W1UH74</accession>
<dbReference type="PANTHER" id="PTHR43482">
    <property type="entry name" value="PROTEIN AST1-RELATED"/>
    <property type="match status" value="1"/>
</dbReference>
<dbReference type="Proteomes" id="UP000192408">
    <property type="component" value="Unassembled WGS sequence"/>
</dbReference>
<dbReference type="GO" id="GO:0008270">
    <property type="term" value="F:zinc ion binding"/>
    <property type="evidence" value="ECO:0007669"/>
    <property type="project" value="InterPro"/>
</dbReference>
<protein>
    <submittedName>
        <fullName evidence="2">NADPH2:quinone reductase</fullName>
    </submittedName>
</protein>
<sequence length="336" mass="35542">MSDKQPNEPANGVTNHDLTNYGVTISEFGAPEVLTLQAHLPLPQINDNQVLIETHYAAVNPVDYKTRLGLGWGAEKFKAQFPAVLGFDAAGVIAQAGSNSGFQVGERVAVLTFDGGAYSRYFAVNADLVARVPDGVSLQQAAALPTAGVTAYQLVKQADLQAGQKVLVSAAAGGVGHLLIQLLRRLPLEIIAICSPAKQAYLQTLGVSRFLDYTALQSYPPLAADIFLDLVGGEAGVKALSAVKDGGRVICVPTIHVPLLQQAGESRGLQVEKILAQPNAADLSALLALLARQQLQIEIADSYPLSQIQAAHRTLEQGRTQGKIILDLNEKTGRGV</sequence>
<keyword evidence="3" id="KW-1185">Reference proteome</keyword>
<dbReference type="GO" id="GO:0016491">
    <property type="term" value="F:oxidoreductase activity"/>
    <property type="evidence" value="ECO:0007669"/>
    <property type="project" value="InterPro"/>
</dbReference>
<dbReference type="RefSeq" id="WP_084255872.1">
    <property type="nucleotide sequence ID" value="NZ_FWWV01000002.1"/>
</dbReference>
<evidence type="ECO:0000259" key="1">
    <source>
        <dbReference type="SMART" id="SM00829"/>
    </source>
</evidence>
<dbReference type="InterPro" id="IPR002364">
    <property type="entry name" value="Quin_OxRdtase/zeta-crystal_CS"/>
</dbReference>
<dbReference type="PANTHER" id="PTHR43482:SF1">
    <property type="entry name" value="PROTEIN AST1-RELATED"/>
    <property type="match status" value="1"/>
</dbReference>
<proteinExistence type="predicted"/>
<dbReference type="Gene3D" id="3.90.180.10">
    <property type="entry name" value="Medium-chain alcohol dehydrogenases, catalytic domain"/>
    <property type="match status" value="1"/>
</dbReference>
<name>A0A1W1UH74_9PAST</name>
<dbReference type="SUPFAM" id="SSF50129">
    <property type="entry name" value="GroES-like"/>
    <property type="match status" value="1"/>
</dbReference>
<dbReference type="SMART" id="SM00829">
    <property type="entry name" value="PKS_ER"/>
    <property type="match status" value="1"/>
</dbReference>
<dbReference type="STRING" id="1122938.SAMN05660772_00545"/>
<gene>
    <name evidence="2" type="ORF">SAMN05660772_00545</name>
</gene>
<dbReference type="Pfam" id="PF13602">
    <property type="entry name" value="ADH_zinc_N_2"/>
    <property type="match status" value="1"/>
</dbReference>
<evidence type="ECO:0000313" key="3">
    <source>
        <dbReference type="Proteomes" id="UP000192408"/>
    </source>
</evidence>
<dbReference type="InterPro" id="IPR020843">
    <property type="entry name" value="ER"/>
</dbReference>
<dbReference type="SUPFAM" id="SSF51735">
    <property type="entry name" value="NAD(P)-binding Rossmann-fold domains"/>
    <property type="match status" value="1"/>
</dbReference>
<dbReference type="PROSITE" id="PS01162">
    <property type="entry name" value="QOR_ZETA_CRYSTAL"/>
    <property type="match status" value="1"/>
</dbReference>
<dbReference type="EMBL" id="FWWV01000002">
    <property type="protein sequence ID" value="SMB80124.1"/>
    <property type="molecule type" value="Genomic_DNA"/>
</dbReference>
<dbReference type="Gene3D" id="3.40.50.720">
    <property type="entry name" value="NAD(P)-binding Rossmann-like Domain"/>
    <property type="match status" value="1"/>
</dbReference>
<dbReference type="InterPro" id="IPR011032">
    <property type="entry name" value="GroES-like_sf"/>
</dbReference>